<dbReference type="Proteomes" id="UP001141806">
    <property type="component" value="Unassembled WGS sequence"/>
</dbReference>
<reference evidence="1" key="1">
    <citation type="journal article" date="2023" name="Plant J.">
        <title>The genome of the king protea, Protea cynaroides.</title>
        <authorList>
            <person name="Chang J."/>
            <person name="Duong T.A."/>
            <person name="Schoeman C."/>
            <person name="Ma X."/>
            <person name="Roodt D."/>
            <person name="Barker N."/>
            <person name="Li Z."/>
            <person name="Van de Peer Y."/>
            <person name="Mizrachi E."/>
        </authorList>
    </citation>
    <scope>NUCLEOTIDE SEQUENCE</scope>
    <source>
        <tissue evidence="1">Young leaves</tissue>
    </source>
</reference>
<evidence type="ECO:0000313" key="1">
    <source>
        <dbReference type="EMBL" id="KAJ4965462.1"/>
    </source>
</evidence>
<keyword evidence="2" id="KW-1185">Reference proteome</keyword>
<accession>A0A9Q0K7T1</accession>
<name>A0A9Q0K7T1_9MAGN</name>
<protein>
    <submittedName>
        <fullName evidence="1">Uncharacterized protein</fullName>
    </submittedName>
</protein>
<dbReference type="GO" id="GO:0003700">
    <property type="term" value="F:DNA-binding transcription factor activity"/>
    <property type="evidence" value="ECO:0007669"/>
    <property type="project" value="InterPro"/>
</dbReference>
<dbReference type="OrthoDB" id="6270329at2759"/>
<dbReference type="PANTHER" id="PTHR32002">
    <property type="entry name" value="PROTEIN NLP8"/>
    <property type="match status" value="1"/>
</dbReference>
<dbReference type="AlphaFoldDB" id="A0A9Q0K7T1"/>
<organism evidence="1 2">
    <name type="scientific">Protea cynaroides</name>
    <dbReference type="NCBI Taxonomy" id="273540"/>
    <lineage>
        <taxon>Eukaryota</taxon>
        <taxon>Viridiplantae</taxon>
        <taxon>Streptophyta</taxon>
        <taxon>Embryophyta</taxon>
        <taxon>Tracheophyta</taxon>
        <taxon>Spermatophyta</taxon>
        <taxon>Magnoliopsida</taxon>
        <taxon>Proteales</taxon>
        <taxon>Proteaceae</taxon>
        <taxon>Protea</taxon>
    </lineage>
</organism>
<dbReference type="PANTHER" id="PTHR32002:SF35">
    <property type="entry name" value="PROTEIN NLP6"/>
    <property type="match status" value="1"/>
</dbReference>
<dbReference type="EMBL" id="JAMYWD010000007">
    <property type="protein sequence ID" value="KAJ4965462.1"/>
    <property type="molecule type" value="Genomic_DNA"/>
</dbReference>
<dbReference type="InterPro" id="IPR045012">
    <property type="entry name" value="NLP"/>
</dbReference>
<evidence type="ECO:0000313" key="2">
    <source>
        <dbReference type="Proteomes" id="UP001141806"/>
    </source>
</evidence>
<gene>
    <name evidence="1" type="ORF">NE237_017311</name>
</gene>
<sequence length="195" mass="21793">MGITLTCIKNSNTGFIVSQLTSSPSYHLLNSTLRIYGPFQMLTRTRVLATPILRQEYSQHPGNPDFGTGNPVTDEDKISLLPVPLGLGPQDYPDGCLIKERAPVKKGDRYALTTSGQPFVLNPHSSGLLQYGTISLSYLFSVDGENNEELGLPSHVFRQKFPEWTPVVQFYSSKEYPRLTYALNYNKRILSFACL</sequence>
<comment type="caution">
    <text evidence="1">The sequence shown here is derived from an EMBL/GenBank/DDBJ whole genome shotgun (WGS) entry which is preliminary data.</text>
</comment>
<proteinExistence type="predicted"/>